<dbReference type="Proteomes" id="UP000007648">
    <property type="component" value="Unassembled WGS sequence"/>
</dbReference>
<gene>
    <name evidence="5" type="primary">LOC100916963</name>
</gene>
<evidence type="ECO:0000259" key="4">
    <source>
        <dbReference type="Pfam" id="PF23227"/>
    </source>
</evidence>
<dbReference type="InterPro" id="IPR055408">
    <property type="entry name" value="HEAT_MROH2B-like"/>
</dbReference>
<dbReference type="Ensembl" id="ENSSHAT00000020390.2">
    <property type="protein sequence ID" value="ENSSHAP00000020230.2"/>
    <property type="gene ID" value="ENSSHAG00000017159.2"/>
</dbReference>
<evidence type="ECO:0000313" key="5">
    <source>
        <dbReference type="Ensembl" id="ENSSHAP00000020230.2"/>
    </source>
</evidence>
<keyword evidence="1" id="KW-0677">Repeat</keyword>
<dbReference type="InterPro" id="IPR011989">
    <property type="entry name" value="ARM-like"/>
</dbReference>
<feature type="domain" description="Maestro-like HEAT-repeats" evidence="2">
    <location>
        <begin position="431"/>
        <end position="654"/>
    </location>
</feature>
<dbReference type="SUPFAM" id="SSF48371">
    <property type="entry name" value="ARM repeat"/>
    <property type="match status" value="2"/>
</dbReference>
<evidence type="ECO:0000259" key="3">
    <source>
        <dbReference type="Pfam" id="PF23210"/>
    </source>
</evidence>
<name>G3WXS5_SARHA</name>
<evidence type="ECO:0000259" key="2">
    <source>
        <dbReference type="Pfam" id="PF21047"/>
    </source>
</evidence>
<dbReference type="HOGENOM" id="CLU_003474_2_0_1"/>
<dbReference type="Gene3D" id="1.25.10.10">
    <property type="entry name" value="Leucine-rich Repeat Variant"/>
    <property type="match status" value="1"/>
</dbReference>
<dbReference type="InterPro" id="IPR055406">
    <property type="entry name" value="HEAT_Maestro"/>
</dbReference>
<evidence type="ECO:0000256" key="1">
    <source>
        <dbReference type="ARBA" id="ARBA00022737"/>
    </source>
</evidence>
<evidence type="ECO:0000313" key="6">
    <source>
        <dbReference type="Proteomes" id="UP000007648"/>
    </source>
</evidence>
<dbReference type="AlphaFoldDB" id="G3WXS5"/>
<dbReference type="Pfam" id="PF23210">
    <property type="entry name" value="HEAT_Maestro_2"/>
    <property type="match status" value="1"/>
</dbReference>
<reference evidence="5" key="2">
    <citation type="submission" date="2025-08" db="UniProtKB">
        <authorList>
            <consortium name="Ensembl"/>
        </authorList>
    </citation>
    <scope>IDENTIFICATION</scope>
</reference>
<dbReference type="PANTHER" id="PTHR23120:SF3">
    <property type="entry name" value="MAESTRO HEAT-LIKE REPEAT FAMILY MEMBER 4"/>
    <property type="match status" value="1"/>
</dbReference>
<dbReference type="eggNOG" id="KOG2032">
    <property type="taxonomic scope" value="Eukaryota"/>
</dbReference>
<dbReference type="InterPro" id="IPR048465">
    <property type="entry name" value="Maestro-like_HEAT"/>
</dbReference>
<dbReference type="Pfam" id="PF21047">
    <property type="entry name" value="HEAT_Maestro"/>
    <property type="match status" value="1"/>
</dbReference>
<dbReference type="InParanoid" id="G3WXS5"/>
<dbReference type="Pfam" id="PF23227">
    <property type="entry name" value="HEAT_MROH2B_C"/>
    <property type="match status" value="1"/>
</dbReference>
<dbReference type="GeneTree" id="ENSGT00940000163743"/>
<dbReference type="PANTHER" id="PTHR23120">
    <property type="entry name" value="MAESTRO-RELATED HEAT DOMAIN-CONTAINING"/>
    <property type="match status" value="1"/>
</dbReference>
<feature type="domain" description="MROH2B-like HEAT-repeats" evidence="3">
    <location>
        <begin position="143"/>
        <end position="405"/>
    </location>
</feature>
<organism evidence="5 6">
    <name type="scientific">Sarcophilus harrisii</name>
    <name type="common">Tasmanian devil</name>
    <name type="synonym">Sarcophilus laniarius</name>
    <dbReference type="NCBI Taxonomy" id="9305"/>
    <lineage>
        <taxon>Eukaryota</taxon>
        <taxon>Metazoa</taxon>
        <taxon>Chordata</taxon>
        <taxon>Craniata</taxon>
        <taxon>Vertebrata</taxon>
        <taxon>Euteleostomi</taxon>
        <taxon>Mammalia</taxon>
        <taxon>Metatheria</taxon>
        <taxon>Dasyuromorphia</taxon>
        <taxon>Dasyuridae</taxon>
        <taxon>Sarcophilus</taxon>
    </lineage>
</organism>
<proteinExistence type="predicted"/>
<accession>G3WXS5</accession>
<feature type="domain" description="Maestro/Maestro-like HEAT-repeats" evidence="4">
    <location>
        <begin position="848"/>
        <end position="1111"/>
    </location>
</feature>
<dbReference type="InterPro" id="IPR016024">
    <property type="entry name" value="ARM-type_fold"/>
</dbReference>
<protein>
    <submittedName>
        <fullName evidence="5">Uncharacterized protein</fullName>
    </submittedName>
</protein>
<keyword evidence="6" id="KW-1185">Reference proteome</keyword>
<sequence>MPLLRIFHGFQTTEKKKACVSSPGEKMFHFWKFPFWRSSRLSPISDTEQEKQQEKQQEIEIEDYELDTKSSFENMMGAQPSQQQLLVSKIQLMTPVEKTVVLKSIQTSIANYLEVESEFISLGSFDTDLQDLISTMTEPTNFLDKKFLFYCYGLILRESLEKVNIKMYLAALLEMSHQVACQREGIALAVGLASSSHREVAWAVLEQFGQKRIMKFSRKATTSKVMHDIYWKWASSTALLCYGQMAIHAKNSNLPWVDKIMSKMVYYFNCSRYDEVLKSSFLSATIKIAITLKRDNSGKGYTFKQLPSLIDCILTSFQNEPQEFFDSYFQQKSLQVISTLSSLQPGFSTKVKTKVLSICFKSLFVLPATEMLTGSLSGQNIPPDVETLHNKTMENLDQLLQSFLSENQTMEELEFLLEHFEPWLLTNKPNERLQALQTALKLLQYSQKNLNLTTETSLSMMGHLLALFSLLWRDEYKENQHCARQCILHLMQLLTQKRTEESYKCIFAWKQLRNLDMKFLKEVNQNCFSLVKMFGKNLSVNQNTQLILTFLNGLMSSNQIRVNLALELFNIFLETQGLKFEQVADVFRGMYKVLPSVIFSDVRLSLLKTIPKLGQQYTQEVVEVLLSFARPVDRQVMDMWKIMAVDKHLMRRLMTLLYLKMKVRPSEEDMILKNIKDKTELTSIEALNTMYELLYIQEFRLTVHWAFSGIFLGLLTQLHYLFELNMVDTSLDSFENTLKLEYLSPFRTCLEALKGLFWTTDNWEIFAYMKLQQGWDLFKKMNTFKEGVTLLTRAITHYKCEIKNILSHAMLSMKSPYERDHLVGILVIIELLNSKEVSRYKSRRTIWSFLTSSLRNSNMVVQTMSLQGLGSLLLQPGKGNLLRSQLSDLMEGLLDQEEENILVLISIIGEILHRLTLQGAGSNSLKVAEQLYDLFDDEREKVRGEAIFLYGDVIYSAGKKYEEQLKIHAFQCLVPLLFHLADSCPEVVVKTKSTFMRLAILFKWGFRKELFSTLAWREGLGAENDIFLYMVESNFGEYHLFLLQAFMYVKSPQKNLQRAAMKFIGGMLQEYFSDLCFYLNKSDVKLLAKKFEELRRDQDPNIRKFYLNYSEDIYELSKYVS</sequence>
<reference evidence="5" key="3">
    <citation type="submission" date="2025-09" db="UniProtKB">
        <authorList>
            <consortium name="Ensembl"/>
        </authorList>
    </citation>
    <scope>IDENTIFICATION</scope>
</reference>
<dbReference type="InterPro" id="IPR045206">
    <property type="entry name" value="Maestro_heat-like_prot"/>
</dbReference>
<dbReference type="GO" id="GO:0005794">
    <property type="term" value="C:Golgi apparatus"/>
    <property type="evidence" value="ECO:0007669"/>
    <property type="project" value="TreeGrafter"/>
</dbReference>
<reference evidence="5 6" key="1">
    <citation type="journal article" date="2011" name="Proc. Natl. Acad. Sci. U.S.A.">
        <title>Genetic diversity and population structure of the endangered marsupial Sarcophilus harrisii (Tasmanian devil).</title>
        <authorList>
            <person name="Miller W."/>
            <person name="Hayes V.M."/>
            <person name="Ratan A."/>
            <person name="Petersen D.C."/>
            <person name="Wittekindt N.E."/>
            <person name="Miller J."/>
            <person name="Walenz B."/>
            <person name="Knight J."/>
            <person name="Qi J."/>
            <person name="Zhao F."/>
            <person name="Wang Q."/>
            <person name="Bedoya-Reina O.C."/>
            <person name="Katiyar N."/>
            <person name="Tomsho L.P."/>
            <person name="Kasson L.M."/>
            <person name="Hardie R.A."/>
            <person name="Woodbridge P."/>
            <person name="Tindall E.A."/>
            <person name="Bertelsen M.F."/>
            <person name="Dixon D."/>
            <person name="Pyecroft S."/>
            <person name="Helgen K.M."/>
            <person name="Lesk A.M."/>
            <person name="Pringle T.H."/>
            <person name="Patterson N."/>
            <person name="Zhang Y."/>
            <person name="Kreiss A."/>
            <person name="Woods G.M."/>
            <person name="Jones M.E."/>
            <person name="Schuster S.C."/>
        </authorList>
    </citation>
    <scope>NUCLEOTIDE SEQUENCE [LARGE SCALE GENOMIC DNA]</scope>
</reference>